<evidence type="ECO:0000313" key="3">
    <source>
        <dbReference type="EMBL" id="SHE86422.1"/>
    </source>
</evidence>
<dbReference type="EMBL" id="FQUU01000004">
    <property type="protein sequence ID" value="SHE86422.1"/>
    <property type="molecule type" value="Genomic_DNA"/>
</dbReference>
<name>A0A1M4WZN4_9BACT</name>
<dbReference type="SUPFAM" id="SSF52402">
    <property type="entry name" value="Adenine nucleotide alpha hydrolases-like"/>
    <property type="match status" value="2"/>
</dbReference>
<gene>
    <name evidence="3" type="ORF">SAMN02745131_01274</name>
</gene>
<dbReference type="PANTHER" id="PTHR46268:SF6">
    <property type="entry name" value="UNIVERSAL STRESS PROTEIN UP12"/>
    <property type="match status" value="1"/>
</dbReference>
<dbReference type="Pfam" id="PF00582">
    <property type="entry name" value="Usp"/>
    <property type="match status" value="1"/>
</dbReference>
<dbReference type="Gene3D" id="3.40.50.12370">
    <property type="match status" value="1"/>
</dbReference>
<dbReference type="Proteomes" id="UP000184048">
    <property type="component" value="Unassembled WGS sequence"/>
</dbReference>
<dbReference type="InterPro" id="IPR006016">
    <property type="entry name" value="UspA"/>
</dbReference>
<dbReference type="RefSeq" id="WP_072834499.1">
    <property type="nucleotide sequence ID" value="NZ_FQUU01000004.1"/>
</dbReference>
<evidence type="ECO:0000313" key="4">
    <source>
        <dbReference type="Proteomes" id="UP000184048"/>
    </source>
</evidence>
<feature type="domain" description="UspA" evidence="2">
    <location>
        <begin position="2"/>
        <end position="126"/>
    </location>
</feature>
<reference evidence="3 4" key="1">
    <citation type="submission" date="2016-11" db="EMBL/GenBank/DDBJ databases">
        <authorList>
            <person name="Jaros S."/>
            <person name="Januszkiewicz K."/>
            <person name="Wedrychowicz H."/>
        </authorList>
    </citation>
    <scope>NUCLEOTIDE SEQUENCE [LARGE SCALE GENOMIC DNA]</scope>
    <source>
        <strain evidence="3 4">DSM 18119</strain>
    </source>
</reference>
<dbReference type="CDD" id="cd00293">
    <property type="entry name" value="USP-like"/>
    <property type="match status" value="1"/>
</dbReference>
<evidence type="ECO:0000256" key="1">
    <source>
        <dbReference type="ARBA" id="ARBA00008791"/>
    </source>
</evidence>
<protein>
    <submittedName>
        <fullName evidence="3">Nucleotide-binding universal stress protein, UspA family</fullName>
    </submittedName>
</protein>
<dbReference type="OrthoDB" id="9788959at2"/>
<proteinExistence type="inferred from homology"/>
<accession>A0A1M4WZN4</accession>
<dbReference type="AlphaFoldDB" id="A0A1M4WZN4"/>
<dbReference type="STRING" id="1121884.SAMN02745131_01274"/>
<dbReference type="PANTHER" id="PTHR46268">
    <property type="entry name" value="STRESS RESPONSE PROTEIN NHAX"/>
    <property type="match status" value="1"/>
</dbReference>
<keyword evidence="4" id="KW-1185">Reference proteome</keyword>
<organism evidence="3 4">
    <name type="scientific">Flavisolibacter ginsengisoli DSM 18119</name>
    <dbReference type="NCBI Taxonomy" id="1121884"/>
    <lineage>
        <taxon>Bacteria</taxon>
        <taxon>Pseudomonadati</taxon>
        <taxon>Bacteroidota</taxon>
        <taxon>Chitinophagia</taxon>
        <taxon>Chitinophagales</taxon>
        <taxon>Chitinophagaceae</taxon>
        <taxon>Flavisolibacter</taxon>
    </lineage>
</organism>
<comment type="similarity">
    <text evidence="1">Belongs to the universal stress protein A family.</text>
</comment>
<sequence length="260" mass="29720">MNIIVPTDFSPISLNAAQFAAKMLAGQYESTLVLYHVYSNSKEAVDANNKLQELKTQLLADGVVKIETIAEEGDDFIECLDRKVRYMDAVLLVMSINDKNKLEQVISSSNSLRMIEKNLCPVLVIPQNAKFNQIKNVALASDFKDVQNSIPLVPVKKVLNLFGPNLHIVNINSEIYVSLSEEYLEQRRMMLEMFHEFHPEFYFITTYDFHETLRQFIDDKNIDLVLTFPRKHSFINNLIKGNNTKKLVLESAIPVLAAHE</sequence>
<evidence type="ECO:0000259" key="2">
    <source>
        <dbReference type="Pfam" id="PF00582"/>
    </source>
</evidence>